<proteinExistence type="predicted"/>
<organism evidence="1 2">
    <name type="scientific">Deinococcus arenicola</name>
    <dbReference type="NCBI Taxonomy" id="2994950"/>
    <lineage>
        <taxon>Bacteria</taxon>
        <taxon>Thermotogati</taxon>
        <taxon>Deinococcota</taxon>
        <taxon>Deinococci</taxon>
        <taxon>Deinococcales</taxon>
        <taxon>Deinococcaceae</taxon>
        <taxon>Deinococcus</taxon>
    </lineage>
</organism>
<evidence type="ECO:0000313" key="1">
    <source>
        <dbReference type="EMBL" id="MDV6376503.1"/>
    </source>
</evidence>
<evidence type="ECO:0000313" key="2">
    <source>
        <dbReference type="Proteomes" id="UP001276150"/>
    </source>
</evidence>
<sequence>MTQTARTKRTNFSRTWKVDLYGSWGDGPSASMFVGTHIITLSADENANLTAIIDGENQATIDRAVSYLNWGKEAGSRLEVVREGPTEPTPTPTPPAPVALAVPQIGKGRAHTLHKIMGAAGLPSAQHYGLAAAALGEPFPLTTLSDLTEREAVTVWGHLCAVYPSAREIGQRVKAKTAPAQAQAA</sequence>
<accession>A0ABU4DVM0</accession>
<reference evidence="1 2" key="1">
    <citation type="submission" date="2022-11" db="EMBL/GenBank/DDBJ databases">
        <title>Deinococcus ZS9-10, Low Temperature and Draught-tolerating, UV-resistant Bacteria from Continental Antarctica.</title>
        <authorList>
            <person name="Cheng L."/>
        </authorList>
    </citation>
    <scope>NUCLEOTIDE SEQUENCE [LARGE SCALE GENOMIC DNA]</scope>
    <source>
        <strain evidence="1 2">ZS9-10</strain>
    </source>
</reference>
<dbReference type="Proteomes" id="UP001276150">
    <property type="component" value="Unassembled WGS sequence"/>
</dbReference>
<dbReference type="RefSeq" id="WP_317641857.1">
    <property type="nucleotide sequence ID" value="NZ_JAPMIV010000066.1"/>
</dbReference>
<gene>
    <name evidence="1" type="ORF">ORD21_18075</name>
</gene>
<name>A0ABU4DVM0_9DEIO</name>
<dbReference type="EMBL" id="JAPMIV010000066">
    <property type="protein sequence ID" value="MDV6376503.1"/>
    <property type="molecule type" value="Genomic_DNA"/>
</dbReference>
<protein>
    <submittedName>
        <fullName evidence="1">Uncharacterized protein</fullName>
    </submittedName>
</protein>
<keyword evidence="2" id="KW-1185">Reference proteome</keyword>
<comment type="caution">
    <text evidence="1">The sequence shown here is derived from an EMBL/GenBank/DDBJ whole genome shotgun (WGS) entry which is preliminary data.</text>
</comment>